<sequence length="333" mass="38461">MGASGSTGAGSSIDRSLENIIALHMEETYKSRRAYYNIMIKINEFAQNNGEWTVEAIKQFGFQHPNVLNRLPFRSFETTDSEDIQLDIPFNPKTFAFLQFVSSVSEEQKASFWTNKINVHAKYIQRQSFVWSLNRIKKILSIKEAEVYMGFKNYEFLVLRGADNVEARVSITGFPIMNPMDFIEIFEILRSGEAAQAGFPIVIIKNHILGFLNNYLIRFANHDLVLCPYYQQPLNTPPIVVQNIARFKNGEILDEPYGVVFEGLRNETEVTIKFFETDYIGLHPSSFISGMISHVNACNANSVEKKRKFIDHMNWYLAMRKILKKAHKRYLRT</sequence>
<comment type="caution">
    <text evidence="1">The sequence shown here is derived from an EMBL/GenBank/DDBJ whole genome shotgun (WGS) entry which is preliminary data.</text>
</comment>
<organism evidence="1 2">
    <name type="scientific">Cichorium intybus</name>
    <name type="common">Chicory</name>
    <dbReference type="NCBI Taxonomy" id="13427"/>
    <lineage>
        <taxon>Eukaryota</taxon>
        <taxon>Viridiplantae</taxon>
        <taxon>Streptophyta</taxon>
        <taxon>Embryophyta</taxon>
        <taxon>Tracheophyta</taxon>
        <taxon>Spermatophyta</taxon>
        <taxon>Magnoliopsida</taxon>
        <taxon>eudicotyledons</taxon>
        <taxon>Gunneridae</taxon>
        <taxon>Pentapetalae</taxon>
        <taxon>asterids</taxon>
        <taxon>campanulids</taxon>
        <taxon>Asterales</taxon>
        <taxon>Asteraceae</taxon>
        <taxon>Cichorioideae</taxon>
        <taxon>Cichorieae</taxon>
        <taxon>Cichoriinae</taxon>
        <taxon>Cichorium</taxon>
    </lineage>
</organism>
<name>A0ACB9BP88_CICIN</name>
<reference evidence="1 2" key="2">
    <citation type="journal article" date="2022" name="Mol. Ecol. Resour.">
        <title>The genomes of chicory, endive, great burdock and yacon provide insights into Asteraceae paleo-polyploidization history and plant inulin production.</title>
        <authorList>
            <person name="Fan W."/>
            <person name="Wang S."/>
            <person name="Wang H."/>
            <person name="Wang A."/>
            <person name="Jiang F."/>
            <person name="Liu H."/>
            <person name="Zhao H."/>
            <person name="Xu D."/>
            <person name="Zhang Y."/>
        </authorList>
    </citation>
    <scope>NUCLEOTIDE SEQUENCE [LARGE SCALE GENOMIC DNA]</scope>
    <source>
        <strain evidence="2">cv. Punajuju</strain>
        <tissue evidence="1">Leaves</tissue>
    </source>
</reference>
<reference evidence="2" key="1">
    <citation type="journal article" date="2022" name="Mol. Ecol. Resour.">
        <title>The genomes of chicory, endive, great burdock and yacon provide insights into Asteraceae palaeo-polyploidization history and plant inulin production.</title>
        <authorList>
            <person name="Fan W."/>
            <person name="Wang S."/>
            <person name="Wang H."/>
            <person name="Wang A."/>
            <person name="Jiang F."/>
            <person name="Liu H."/>
            <person name="Zhao H."/>
            <person name="Xu D."/>
            <person name="Zhang Y."/>
        </authorList>
    </citation>
    <scope>NUCLEOTIDE SEQUENCE [LARGE SCALE GENOMIC DNA]</scope>
    <source>
        <strain evidence="2">cv. Punajuju</strain>
    </source>
</reference>
<evidence type="ECO:0000313" key="2">
    <source>
        <dbReference type="Proteomes" id="UP001055811"/>
    </source>
</evidence>
<keyword evidence="2" id="KW-1185">Reference proteome</keyword>
<gene>
    <name evidence="1" type="ORF">L2E82_35590</name>
</gene>
<dbReference type="EMBL" id="CM042014">
    <property type="protein sequence ID" value="KAI3723830.1"/>
    <property type="molecule type" value="Genomic_DNA"/>
</dbReference>
<protein>
    <submittedName>
        <fullName evidence="1">Uncharacterized protein</fullName>
    </submittedName>
</protein>
<accession>A0ACB9BP88</accession>
<proteinExistence type="predicted"/>
<evidence type="ECO:0000313" key="1">
    <source>
        <dbReference type="EMBL" id="KAI3723830.1"/>
    </source>
</evidence>
<dbReference type="Proteomes" id="UP001055811">
    <property type="component" value="Linkage Group LG06"/>
</dbReference>